<keyword evidence="5" id="KW-1185">Reference proteome</keyword>
<dbReference type="GO" id="GO:0030288">
    <property type="term" value="C:outer membrane-bounded periplasmic space"/>
    <property type="evidence" value="ECO:0007669"/>
    <property type="project" value="TreeGrafter"/>
</dbReference>
<proteinExistence type="predicted"/>
<dbReference type="GO" id="GO:0017089">
    <property type="term" value="F:glycolipid transfer activity"/>
    <property type="evidence" value="ECO:0007669"/>
    <property type="project" value="TreeGrafter"/>
</dbReference>
<dbReference type="InterPro" id="IPR005653">
    <property type="entry name" value="OstA-like_N"/>
</dbReference>
<dbReference type="EMBL" id="CP036532">
    <property type="protein sequence ID" value="QBK32227.1"/>
    <property type="molecule type" value="Genomic_DNA"/>
</dbReference>
<protein>
    <submittedName>
        <fullName evidence="4">LPS ABC transporter substrate-binding protein LptA</fullName>
    </submittedName>
</protein>
<sequence length="174" mass="18087">MVPILAAMLVWALALPAAAQLAGGDFNLSGEGPVQVDGDRLEVLEDQGLAIFEGNVRVVQGETVLRTGRLVIHYVRDGSGAATTAAGASQIDRLEASGGVNIQAGNRVATGEAGTYDMGTEVLTLTGKRVTLSEDGNVATGCRLTVDMRANRSRLEGCADAASRPTILIQPQNR</sequence>
<dbReference type="PANTHER" id="PTHR36504:SF1">
    <property type="entry name" value="LIPOPOLYSACCHARIDE EXPORT SYSTEM PROTEIN LPTA"/>
    <property type="match status" value="1"/>
</dbReference>
<organism evidence="4 5">
    <name type="scientific">Roseitalea porphyridii</name>
    <dbReference type="NCBI Taxonomy" id="1852022"/>
    <lineage>
        <taxon>Bacteria</taxon>
        <taxon>Pseudomonadati</taxon>
        <taxon>Pseudomonadota</taxon>
        <taxon>Alphaproteobacteria</taxon>
        <taxon>Hyphomicrobiales</taxon>
        <taxon>Ahrensiaceae</taxon>
        <taxon>Roseitalea</taxon>
    </lineage>
</organism>
<dbReference type="Pfam" id="PF03968">
    <property type="entry name" value="LptD_N"/>
    <property type="match status" value="1"/>
</dbReference>
<feature type="signal peptide" evidence="2">
    <location>
        <begin position="1"/>
        <end position="19"/>
    </location>
</feature>
<feature type="domain" description="Organic solvent tolerance-like N-terminal" evidence="3">
    <location>
        <begin position="35"/>
        <end position="150"/>
    </location>
</feature>
<dbReference type="PANTHER" id="PTHR36504">
    <property type="entry name" value="LIPOPOLYSACCHARIDE EXPORT SYSTEM PROTEIN LPTA"/>
    <property type="match status" value="1"/>
</dbReference>
<feature type="chain" id="PRO_5020756296" evidence="2">
    <location>
        <begin position="20"/>
        <end position="174"/>
    </location>
</feature>
<dbReference type="AlphaFoldDB" id="A0A4P6V3Z1"/>
<dbReference type="OrthoDB" id="9811926at2"/>
<gene>
    <name evidence="4" type="ORF">E0E05_02960</name>
</gene>
<dbReference type="KEGG" id="rpod:E0E05_02960"/>
<dbReference type="GO" id="GO:0009279">
    <property type="term" value="C:cell outer membrane"/>
    <property type="evidence" value="ECO:0007669"/>
    <property type="project" value="TreeGrafter"/>
</dbReference>
<evidence type="ECO:0000256" key="2">
    <source>
        <dbReference type="SAM" id="SignalP"/>
    </source>
</evidence>
<name>A0A4P6V3Z1_9HYPH</name>
<evidence type="ECO:0000313" key="4">
    <source>
        <dbReference type="EMBL" id="QBK32227.1"/>
    </source>
</evidence>
<evidence type="ECO:0000259" key="3">
    <source>
        <dbReference type="Pfam" id="PF03968"/>
    </source>
</evidence>
<accession>A0A4P6V3Z1</accession>
<keyword evidence="1 2" id="KW-0732">Signal</keyword>
<evidence type="ECO:0000313" key="5">
    <source>
        <dbReference type="Proteomes" id="UP000293719"/>
    </source>
</evidence>
<dbReference type="Proteomes" id="UP000293719">
    <property type="component" value="Chromosome"/>
</dbReference>
<dbReference type="Gene3D" id="2.60.450.10">
    <property type="entry name" value="Lipopolysaccharide (LPS) transport protein A like domain"/>
    <property type="match status" value="1"/>
</dbReference>
<dbReference type="InterPro" id="IPR052037">
    <property type="entry name" value="LPS_export_LptA"/>
</dbReference>
<reference evidence="4 5" key="1">
    <citation type="journal article" date="2017" name="Int. J. Syst. Evol. Microbiol.">
        <title>Roseitalea porphyridii gen. nov., sp. nov., isolated from a red alga, and reclassification of Hoeflea suaedae Chung et al. 2013 as Pseudohoeflea suaedae gen. nov., comb. nov.</title>
        <authorList>
            <person name="Hyeon J.W."/>
            <person name="Jeong S.E."/>
            <person name="Baek K."/>
            <person name="Jeon C.O."/>
        </authorList>
    </citation>
    <scope>NUCLEOTIDE SEQUENCE [LARGE SCALE GENOMIC DNA]</scope>
    <source>
        <strain evidence="4 5">MA7-20</strain>
    </source>
</reference>
<dbReference type="GO" id="GO:0015920">
    <property type="term" value="P:lipopolysaccharide transport"/>
    <property type="evidence" value="ECO:0007669"/>
    <property type="project" value="TreeGrafter"/>
</dbReference>
<evidence type="ECO:0000256" key="1">
    <source>
        <dbReference type="ARBA" id="ARBA00022729"/>
    </source>
</evidence>